<dbReference type="InterPro" id="IPR041373">
    <property type="entry name" value="RT_RNaseH"/>
</dbReference>
<protein>
    <submittedName>
        <fullName evidence="8">RNA-directed DNA polymerase (Reverse transcriptase)</fullName>
    </submittedName>
</protein>
<keyword evidence="9" id="KW-1185">Reference proteome</keyword>
<evidence type="ECO:0000256" key="1">
    <source>
        <dbReference type="ARBA" id="ARBA00022679"/>
    </source>
</evidence>
<keyword evidence="3" id="KW-0540">Nuclease</keyword>
<evidence type="ECO:0000259" key="7">
    <source>
        <dbReference type="Pfam" id="PF17917"/>
    </source>
</evidence>
<evidence type="ECO:0000313" key="8">
    <source>
        <dbReference type="EMBL" id="MCI35606.1"/>
    </source>
</evidence>
<feature type="non-terminal residue" evidence="8">
    <location>
        <position position="120"/>
    </location>
</feature>
<dbReference type="GO" id="GO:0016787">
    <property type="term" value="F:hydrolase activity"/>
    <property type="evidence" value="ECO:0007669"/>
    <property type="project" value="UniProtKB-KW"/>
</dbReference>
<accession>A0A392RIG3</accession>
<dbReference type="GO" id="GO:0003964">
    <property type="term" value="F:RNA-directed DNA polymerase activity"/>
    <property type="evidence" value="ECO:0007669"/>
    <property type="project" value="UniProtKB-KW"/>
</dbReference>
<dbReference type="Pfam" id="PF17917">
    <property type="entry name" value="RT_RNaseH"/>
    <property type="match status" value="1"/>
</dbReference>
<evidence type="ECO:0000256" key="5">
    <source>
        <dbReference type="ARBA" id="ARBA00022801"/>
    </source>
</evidence>
<keyword evidence="2" id="KW-0548">Nucleotidyltransferase</keyword>
<evidence type="ECO:0000256" key="2">
    <source>
        <dbReference type="ARBA" id="ARBA00022695"/>
    </source>
</evidence>
<comment type="caution">
    <text evidence="8">The sequence shown here is derived from an EMBL/GenBank/DDBJ whole genome shotgun (WGS) entry which is preliminary data.</text>
</comment>
<organism evidence="8 9">
    <name type="scientific">Trifolium medium</name>
    <dbReference type="NCBI Taxonomy" id="97028"/>
    <lineage>
        <taxon>Eukaryota</taxon>
        <taxon>Viridiplantae</taxon>
        <taxon>Streptophyta</taxon>
        <taxon>Embryophyta</taxon>
        <taxon>Tracheophyta</taxon>
        <taxon>Spermatophyta</taxon>
        <taxon>Magnoliopsida</taxon>
        <taxon>eudicotyledons</taxon>
        <taxon>Gunneridae</taxon>
        <taxon>Pentapetalae</taxon>
        <taxon>rosids</taxon>
        <taxon>fabids</taxon>
        <taxon>Fabales</taxon>
        <taxon>Fabaceae</taxon>
        <taxon>Papilionoideae</taxon>
        <taxon>50 kb inversion clade</taxon>
        <taxon>NPAAA clade</taxon>
        <taxon>Hologalegina</taxon>
        <taxon>IRL clade</taxon>
        <taxon>Trifolieae</taxon>
        <taxon>Trifolium</taxon>
    </lineage>
</organism>
<dbReference type="Proteomes" id="UP000265520">
    <property type="component" value="Unassembled WGS sequence"/>
</dbReference>
<dbReference type="InterPro" id="IPR043502">
    <property type="entry name" value="DNA/RNA_pol_sf"/>
</dbReference>
<sequence>MAIGLAIQHWKPYLIGRKFIVSTDQKSLKQLLQQRISTAEQQIWAAKLLGYDFEIVYKQGKMNKRADALSRMHEGVELSSITTFLQWDQRQLMNEEIHNDEELQKIVAELLQDPASRPGY</sequence>
<feature type="domain" description="Reverse transcriptase RNase H-like" evidence="7">
    <location>
        <begin position="1"/>
        <end position="51"/>
    </location>
</feature>
<keyword evidence="4" id="KW-0255">Endonuclease</keyword>
<evidence type="ECO:0000256" key="6">
    <source>
        <dbReference type="ARBA" id="ARBA00022918"/>
    </source>
</evidence>
<dbReference type="SUPFAM" id="SSF56672">
    <property type="entry name" value="DNA/RNA polymerases"/>
    <property type="match status" value="1"/>
</dbReference>
<dbReference type="AlphaFoldDB" id="A0A392RIG3"/>
<evidence type="ECO:0000256" key="4">
    <source>
        <dbReference type="ARBA" id="ARBA00022759"/>
    </source>
</evidence>
<dbReference type="PANTHER" id="PTHR34072">
    <property type="entry name" value="ENZYMATIC POLYPROTEIN-RELATED"/>
    <property type="match status" value="1"/>
</dbReference>
<proteinExistence type="predicted"/>
<name>A0A392RIG3_9FABA</name>
<dbReference type="GO" id="GO:0004519">
    <property type="term" value="F:endonuclease activity"/>
    <property type="evidence" value="ECO:0007669"/>
    <property type="project" value="UniProtKB-KW"/>
</dbReference>
<evidence type="ECO:0000313" key="9">
    <source>
        <dbReference type="Proteomes" id="UP000265520"/>
    </source>
</evidence>
<dbReference type="PANTHER" id="PTHR34072:SF55">
    <property type="entry name" value="DNA_RNA POLYMERASES SUPERFAMILY PROTEIN"/>
    <property type="match status" value="1"/>
</dbReference>
<keyword evidence="1" id="KW-0808">Transferase</keyword>
<dbReference type="EMBL" id="LXQA010225074">
    <property type="protein sequence ID" value="MCI35606.1"/>
    <property type="molecule type" value="Genomic_DNA"/>
</dbReference>
<keyword evidence="6 8" id="KW-0695">RNA-directed DNA polymerase</keyword>
<evidence type="ECO:0000256" key="3">
    <source>
        <dbReference type="ARBA" id="ARBA00022722"/>
    </source>
</evidence>
<reference evidence="8 9" key="1">
    <citation type="journal article" date="2018" name="Front. Plant Sci.">
        <title>Red Clover (Trifolium pratense) and Zigzag Clover (T. medium) - A Picture of Genomic Similarities and Differences.</title>
        <authorList>
            <person name="Dluhosova J."/>
            <person name="Istvanek J."/>
            <person name="Nedelnik J."/>
            <person name="Repkova J."/>
        </authorList>
    </citation>
    <scope>NUCLEOTIDE SEQUENCE [LARGE SCALE GENOMIC DNA]</scope>
    <source>
        <strain evidence="9">cv. 10/8</strain>
        <tissue evidence="8">Leaf</tissue>
    </source>
</reference>
<keyword evidence="5" id="KW-0378">Hydrolase</keyword>